<dbReference type="PANTHER" id="PTHR11731:SF118">
    <property type="entry name" value="BLR1971 PROTEIN"/>
    <property type="match status" value="1"/>
</dbReference>
<name>A0ABQ2I7K0_9PSEU</name>
<feature type="domain" description="Dipeptidylpeptidase IV N-terminal" evidence="2">
    <location>
        <begin position="141"/>
        <end position="398"/>
    </location>
</feature>
<dbReference type="Proteomes" id="UP000597656">
    <property type="component" value="Unassembled WGS sequence"/>
</dbReference>
<comment type="caution">
    <text evidence="3">The sequence shown here is derived from an EMBL/GenBank/DDBJ whole genome shotgun (WGS) entry which is preliminary data.</text>
</comment>
<feature type="domain" description="Peptidase S9 prolyl oligopeptidase catalytic" evidence="1">
    <location>
        <begin position="487"/>
        <end position="680"/>
    </location>
</feature>
<dbReference type="RefSeq" id="WP_189156454.1">
    <property type="nucleotide sequence ID" value="NZ_BMNC01000005.1"/>
</dbReference>
<dbReference type="Pfam" id="PF00930">
    <property type="entry name" value="DPPIV_N"/>
    <property type="match status" value="1"/>
</dbReference>
<dbReference type="InterPro" id="IPR001375">
    <property type="entry name" value="Peptidase_S9_cat"/>
</dbReference>
<dbReference type="Gene3D" id="3.40.50.1820">
    <property type="entry name" value="alpha/beta hydrolase"/>
    <property type="match status" value="1"/>
</dbReference>
<evidence type="ECO:0000259" key="2">
    <source>
        <dbReference type="Pfam" id="PF00930"/>
    </source>
</evidence>
<gene>
    <name evidence="3" type="ORF">GCM10011609_42080</name>
</gene>
<evidence type="ECO:0000313" key="4">
    <source>
        <dbReference type="Proteomes" id="UP000597656"/>
    </source>
</evidence>
<evidence type="ECO:0000259" key="1">
    <source>
        <dbReference type="Pfam" id="PF00326"/>
    </source>
</evidence>
<evidence type="ECO:0000313" key="3">
    <source>
        <dbReference type="EMBL" id="GGM99374.1"/>
    </source>
</evidence>
<dbReference type="SUPFAM" id="SSF53474">
    <property type="entry name" value="alpha/beta-Hydrolases"/>
    <property type="match status" value="1"/>
</dbReference>
<dbReference type="EMBL" id="BMNC01000005">
    <property type="protein sequence ID" value="GGM99374.1"/>
    <property type="molecule type" value="Genomic_DNA"/>
</dbReference>
<keyword evidence="4" id="KW-1185">Reference proteome</keyword>
<organism evidence="3 4">
    <name type="scientific">Lentzea pudingi</name>
    <dbReference type="NCBI Taxonomy" id="1789439"/>
    <lineage>
        <taxon>Bacteria</taxon>
        <taxon>Bacillati</taxon>
        <taxon>Actinomycetota</taxon>
        <taxon>Actinomycetes</taxon>
        <taxon>Pseudonocardiales</taxon>
        <taxon>Pseudonocardiaceae</taxon>
        <taxon>Lentzea</taxon>
    </lineage>
</organism>
<sequence length="704" mass="76634">MITDANYQAAEQLLRRPAAPGELVVGDKVRPQWIEDGRRFWYQVRDGAARQFVVVDPAAGTRTADFDPTPFLPTPGNPLEVPSPDGKVAVSRRGHDLWARSGEEEWALTTDGVEGHGYGYGPDAMSYGTLMRKFGLPHMPPALAWSPDSSKVLAHRTDQRGVRKTHLIESRPAGGGAPVTHTQHYAYPGDADMPLAELVVFDVEAGTTAFAQCDPLLMPEFSPLMAGWAWWSDDSTAVYFLSRPRDQHTLTLNRMDATSGEVRVVVSETDSTRIGPNQVMYGMPLVRVLADEVLWFSQRDGWGHLYRYDLHTGALLGQVTSGSWLVREILHVDETRRLVSFTASGLVAEDPYRRTVCQVGLDGNGFRIVTDDSLDHVVTVSPDGTYFVDSASTVDTPPVTTVRSWDGEVLMSLEIADISRLLATGWTAPERFCVKAADGTTDIYGVLYKPRDFDPSNSYAVVDSVYPGPQVTRVDPCFDPGGMGLDAEPLAALGFVVVAIDGRGTPGRSKAFLDVSYGNLAGAGSLEDHVAALHQLVESRPWMDLERVGVMGHSGGGFAAGRAMLAFPETYKAGVALSGSHDARCIGLGWAESVDGADNPSAWERASNVELADRLQGKLLLVHGELDDTVHPDHSLRLADALITAGKEFEMVIVPGSEHLFLDRMAFVRTKAWDFLVRALMGVEPPAYRPAPILIDPEVLGEML</sequence>
<dbReference type="Pfam" id="PF00326">
    <property type="entry name" value="Peptidase_S9"/>
    <property type="match status" value="1"/>
</dbReference>
<proteinExistence type="predicted"/>
<dbReference type="Gene3D" id="2.140.10.30">
    <property type="entry name" value="Dipeptidylpeptidase IV, N-terminal domain"/>
    <property type="match status" value="1"/>
</dbReference>
<dbReference type="InterPro" id="IPR002469">
    <property type="entry name" value="Peptidase_S9B_N"/>
</dbReference>
<reference evidence="4" key="1">
    <citation type="journal article" date="2019" name="Int. J. Syst. Evol. Microbiol.">
        <title>The Global Catalogue of Microorganisms (GCM) 10K type strain sequencing project: providing services to taxonomists for standard genome sequencing and annotation.</title>
        <authorList>
            <consortium name="The Broad Institute Genomics Platform"/>
            <consortium name="The Broad Institute Genome Sequencing Center for Infectious Disease"/>
            <person name="Wu L."/>
            <person name="Ma J."/>
        </authorList>
    </citation>
    <scope>NUCLEOTIDE SEQUENCE [LARGE SCALE GENOMIC DNA]</scope>
    <source>
        <strain evidence="4">CGMCC 4.7319</strain>
    </source>
</reference>
<dbReference type="SUPFAM" id="SSF82171">
    <property type="entry name" value="DPP6 N-terminal domain-like"/>
    <property type="match status" value="1"/>
</dbReference>
<dbReference type="InterPro" id="IPR029058">
    <property type="entry name" value="AB_hydrolase_fold"/>
</dbReference>
<accession>A0ABQ2I7K0</accession>
<protein>
    <submittedName>
        <fullName evidence="3">Dipeptidyl peptidase IV</fullName>
    </submittedName>
</protein>
<dbReference type="InterPro" id="IPR050278">
    <property type="entry name" value="Serine_Prot_S9B/DPPIV"/>
</dbReference>
<dbReference type="PANTHER" id="PTHR11731">
    <property type="entry name" value="PROTEASE FAMILY S9B,C DIPEPTIDYL-PEPTIDASE IV-RELATED"/>
    <property type="match status" value="1"/>
</dbReference>